<dbReference type="PANTHER" id="PTHR12558:SF13">
    <property type="entry name" value="CELL DIVISION CYCLE PROTEIN 27 HOMOLOG"/>
    <property type="match status" value="1"/>
</dbReference>
<evidence type="ECO:0000256" key="2">
    <source>
        <dbReference type="SAM" id="SignalP"/>
    </source>
</evidence>
<protein>
    <recommendedName>
        <fullName evidence="5">Tetratricopeptide repeat protein</fullName>
    </recommendedName>
</protein>
<dbReference type="Proteomes" id="UP000677244">
    <property type="component" value="Unassembled WGS sequence"/>
</dbReference>
<evidence type="ECO:0008006" key="5">
    <source>
        <dbReference type="Google" id="ProtNLM"/>
    </source>
</evidence>
<evidence type="ECO:0000313" key="3">
    <source>
        <dbReference type="EMBL" id="MBO9203016.1"/>
    </source>
</evidence>
<accession>A0ABS3YYL8</accession>
<gene>
    <name evidence="3" type="ORF">J7I42_22180</name>
</gene>
<dbReference type="PROSITE" id="PS50005">
    <property type="entry name" value="TPR"/>
    <property type="match status" value="2"/>
</dbReference>
<evidence type="ECO:0000256" key="1">
    <source>
        <dbReference type="PROSITE-ProRule" id="PRU00339"/>
    </source>
</evidence>
<dbReference type="PANTHER" id="PTHR12558">
    <property type="entry name" value="CELL DIVISION CYCLE 16,23,27"/>
    <property type="match status" value="1"/>
</dbReference>
<dbReference type="EMBL" id="JAGHKO010000005">
    <property type="protein sequence ID" value="MBO9203016.1"/>
    <property type="molecule type" value="Genomic_DNA"/>
</dbReference>
<sequence>MRKLSCLVFVLLSQLGSITAQSSLPDKNKVMEFFQNMEYEDAINYLLIAEKADSLNLQVLGYLGYAYQMNEEPNNASRYYQKMLDVDSNNVSANQYFSSLYSDEDPVTARKYLSRLINRNPQKSVYYRKMGDLFRRKNQKDSAFIYYEQAFRLLPNDSRNGAALSDLLIDQKNYQRADSIIDEGLLRDSLSIAYLKLRIKSSYEAAAYQKVIIPGERLLRLGEGSSTTLTQVVLAYYNLKLYKDCIRVCELLIEKGMAGENIFYYAAKSHAKLREFEESNELLKTCLGLAISNTAEYYFHALGDNYEELKQYKKAIAQYDTAYYLFKNPLMLYDCGRIWDGSLNNYSAAKKYYSKYLSLAKPQSTDEKKAYNYIRKKYRKENDQ</sequence>
<dbReference type="SMART" id="SM00028">
    <property type="entry name" value="TPR"/>
    <property type="match status" value="3"/>
</dbReference>
<organism evidence="3 4">
    <name type="scientific">Niastella soli</name>
    <dbReference type="NCBI Taxonomy" id="2821487"/>
    <lineage>
        <taxon>Bacteria</taxon>
        <taxon>Pseudomonadati</taxon>
        <taxon>Bacteroidota</taxon>
        <taxon>Chitinophagia</taxon>
        <taxon>Chitinophagales</taxon>
        <taxon>Chitinophagaceae</taxon>
        <taxon>Niastella</taxon>
    </lineage>
</organism>
<dbReference type="Gene3D" id="1.25.40.10">
    <property type="entry name" value="Tetratricopeptide repeat domain"/>
    <property type="match status" value="3"/>
</dbReference>
<dbReference type="Pfam" id="PF13181">
    <property type="entry name" value="TPR_8"/>
    <property type="match status" value="1"/>
</dbReference>
<reference evidence="3 4" key="1">
    <citation type="submission" date="2021-03" db="EMBL/GenBank/DDBJ databases">
        <title>Assistant Professor.</title>
        <authorList>
            <person name="Huq M.A."/>
        </authorList>
    </citation>
    <scope>NUCLEOTIDE SEQUENCE [LARGE SCALE GENOMIC DNA]</scope>
    <source>
        <strain evidence="3 4">MAH-29</strain>
    </source>
</reference>
<name>A0ABS3YYL8_9BACT</name>
<dbReference type="InterPro" id="IPR019734">
    <property type="entry name" value="TPR_rpt"/>
</dbReference>
<feature type="signal peptide" evidence="2">
    <location>
        <begin position="1"/>
        <end position="22"/>
    </location>
</feature>
<keyword evidence="4" id="KW-1185">Reference proteome</keyword>
<feature type="chain" id="PRO_5045481443" description="Tetratricopeptide repeat protein" evidence="2">
    <location>
        <begin position="23"/>
        <end position="384"/>
    </location>
</feature>
<dbReference type="InterPro" id="IPR011990">
    <property type="entry name" value="TPR-like_helical_dom_sf"/>
</dbReference>
<feature type="repeat" description="TPR" evidence="1">
    <location>
        <begin position="124"/>
        <end position="157"/>
    </location>
</feature>
<dbReference type="RefSeq" id="WP_209141072.1">
    <property type="nucleotide sequence ID" value="NZ_JAGHKO010000005.1"/>
</dbReference>
<feature type="repeat" description="TPR" evidence="1">
    <location>
        <begin position="57"/>
        <end position="90"/>
    </location>
</feature>
<dbReference type="SUPFAM" id="SSF48452">
    <property type="entry name" value="TPR-like"/>
    <property type="match status" value="2"/>
</dbReference>
<keyword evidence="1" id="KW-0802">TPR repeat</keyword>
<evidence type="ECO:0000313" key="4">
    <source>
        <dbReference type="Proteomes" id="UP000677244"/>
    </source>
</evidence>
<proteinExistence type="predicted"/>
<keyword evidence="2" id="KW-0732">Signal</keyword>
<comment type="caution">
    <text evidence="3">The sequence shown here is derived from an EMBL/GenBank/DDBJ whole genome shotgun (WGS) entry which is preliminary data.</text>
</comment>